<dbReference type="Pfam" id="PF22769">
    <property type="entry name" value="DCD"/>
    <property type="match status" value="1"/>
</dbReference>
<proteinExistence type="predicted"/>
<dbReference type="PATRIC" id="fig|36816.3.peg.653"/>
<keyword evidence="1" id="KW-0546">Nucleotide metabolism</keyword>
<dbReference type="Proteomes" id="UP000037773">
    <property type="component" value="Unassembled WGS sequence"/>
</dbReference>
<dbReference type="AlphaFoldDB" id="A0A0M8QUD7"/>
<dbReference type="SUPFAM" id="SSF51283">
    <property type="entry name" value="dUTPase-like"/>
    <property type="match status" value="1"/>
</dbReference>
<gene>
    <name evidence="2" type="ORF">ADK41_03070</name>
</gene>
<dbReference type="GO" id="GO:0006229">
    <property type="term" value="P:dUTP biosynthetic process"/>
    <property type="evidence" value="ECO:0007669"/>
    <property type="project" value="InterPro"/>
</dbReference>
<dbReference type="PANTHER" id="PTHR42680">
    <property type="entry name" value="DCTP DEAMINASE"/>
    <property type="match status" value="1"/>
</dbReference>
<dbReference type="GO" id="GO:0015949">
    <property type="term" value="P:nucleobase-containing small molecule interconversion"/>
    <property type="evidence" value="ECO:0007669"/>
    <property type="project" value="TreeGrafter"/>
</dbReference>
<reference evidence="2 3" key="1">
    <citation type="submission" date="2015-07" db="EMBL/GenBank/DDBJ databases">
        <authorList>
            <person name="Noorani M."/>
        </authorList>
    </citation>
    <scope>NUCLEOTIDE SEQUENCE [LARGE SCALE GENOMIC DNA]</scope>
    <source>
        <strain evidence="2 3">NRRL B-24567</strain>
    </source>
</reference>
<dbReference type="PANTHER" id="PTHR42680:SF3">
    <property type="entry name" value="DCTP DEAMINASE"/>
    <property type="match status" value="1"/>
</dbReference>
<dbReference type="InterPro" id="IPR036157">
    <property type="entry name" value="dUTPase-like_sf"/>
</dbReference>
<protein>
    <submittedName>
        <fullName evidence="2">Deoxycytidine triphosphate deaminase</fullName>
    </submittedName>
</protein>
<evidence type="ECO:0000313" key="2">
    <source>
        <dbReference type="EMBL" id="KOT45585.1"/>
    </source>
</evidence>
<dbReference type="EMBL" id="LGCN01000017">
    <property type="protein sequence ID" value="KOT45585.1"/>
    <property type="molecule type" value="Genomic_DNA"/>
</dbReference>
<accession>A0A0M8QUD7</accession>
<keyword evidence="3" id="KW-1185">Reference proteome</keyword>
<evidence type="ECO:0000313" key="3">
    <source>
        <dbReference type="Proteomes" id="UP000037773"/>
    </source>
</evidence>
<dbReference type="Gene3D" id="2.70.40.10">
    <property type="match status" value="1"/>
</dbReference>
<organism evidence="2 3">
    <name type="scientific">Streptomyces caelestis</name>
    <dbReference type="NCBI Taxonomy" id="36816"/>
    <lineage>
        <taxon>Bacteria</taxon>
        <taxon>Bacillati</taxon>
        <taxon>Actinomycetota</taxon>
        <taxon>Actinomycetes</taxon>
        <taxon>Kitasatosporales</taxon>
        <taxon>Streptomycetaceae</taxon>
        <taxon>Streptomyces</taxon>
    </lineage>
</organism>
<sequence>MARPRPAPGGGIVILTGPAIAAAVQAGEITIEPYEPSRVSPNAYDWRLGATIRVCDGDLDAATPTAFTEQSIPDAGFVLRPGLLYLGITLERTGSETYAQLLNGDRTTGSLGIWVHVSAPLGHQGHAIRWTLEIRAARPVRVYPGMTFGKLVFLTTFGAPASYQQQPAKYATTEGIDVSRLYEEIDGGTR</sequence>
<dbReference type="InterPro" id="IPR011962">
    <property type="entry name" value="dCTP_deaminase"/>
</dbReference>
<dbReference type="GO" id="GO:0008829">
    <property type="term" value="F:dCTP deaminase activity"/>
    <property type="evidence" value="ECO:0007669"/>
    <property type="project" value="InterPro"/>
</dbReference>
<comment type="caution">
    <text evidence="2">The sequence shown here is derived from an EMBL/GenBank/DDBJ whole genome shotgun (WGS) entry which is preliminary data.</text>
</comment>
<evidence type="ECO:0000256" key="1">
    <source>
        <dbReference type="ARBA" id="ARBA00023080"/>
    </source>
</evidence>
<name>A0A0M8QUD7_9ACTN</name>